<keyword evidence="5" id="KW-0443">Lipid metabolism</keyword>
<dbReference type="AlphaFoldDB" id="A0A917J459"/>
<reference evidence="9" key="2">
    <citation type="submission" date="2020-09" db="EMBL/GenBank/DDBJ databases">
        <authorList>
            <person name="Sun Q."/>
            <person name="Zhou Y."/>
        </authorList>
    </citation>
    <scope>NUCLEOTIDE SEQUENCE</scope>
    <source>
        <strain evidence="9">CGMCC 1.15290</strain>
    </source>
</reference>
<organism evidence="9 10">
    <name type="scientific">Filimonas zeae</name>
    <dbReference type="NCBI Taxonomy" id="1737353"/>
    <lineage>
        <taxon>Bacteria</taxon>
        <taxon>Pseudomonadati</taxon>
        <taxon>Bacteroidota</taxon>
        <taxon>Chitinophagia</taxon>
        <taxon>Chitinophagales</taxon>
        <taxon>Chitinophagaceae</taxon>
        <taxon>Filimonas</taxon>
    </lineage>
</organism>
<evidence type="ECO:0000313" key="9">
    <source>
        <dbReference type="EMBL" id="GGH81814.1"/>
    </source>
</evidence>
<name>A0A917J459_9BACT</name>
<dbReference type="InterPro" id="IPR051689">
    <property type="entry name" value="Sterol_desaturase/TMEM195"/>
</dbReference>
<dbReference type="EMBL" id="BMIB01000006">
    <property type="protein sequence ID" value="GGH81814.1"/>
    <property type="molecule type" value="Genomic_DNA"/>
</dbReference>
<feature type="domain" description="Fatty acid hydroxylase" evidence="8">
    <location>
        <begin position="101"/>
        <end position="232"/>
    </location>
</feature>
<dbReference type="InterPro" id="IPR006694">
    <property type="entry name" value="Fatty_acid_hydroxylase"/>
</dbReference>
<keyword evidence="10" id="KW-1185">Reference proteome</keyword>
<feature type="transmembrane region" description="Helical" evidence="7">
    <location>
        <begin position="17"/>
        <end position="41"/>
    </location>
</feature>
<protein>
    <recommendedName>
        <fullName evidence="8">Fatty acid hydroxylase domain-containing protein</fullName>
    </recommendedName>
</protein>
<gene>
    <name evidence="9" type="ORF">GCM10011379_54770</name>
</gene>
<comment type="caution">
    <text evidence="9">The sequence shown here is derived from an EMBL/GenBank/DDBJ whole genome shotgun (WGS) entry which is preliminary data.</text>
</comment>
<keyword evidence="3 7" id="KW-1133">Transmembrane helix</keyword>
<dbReference type="RefSeq" id="WP_188958657.1">
    <property type="nucleotide sequence ID" value="NZ_BMIB01000006.1"/>
</dbReference>
<keyword evidence="6 7" id="KW-0472">Membrane</keyword>
<keyword evidence="2 7" id="KW-0812">Transmembrane</keyword>
<feature type="transmembrane region" description="Helical" evidence="7">
    <location>
        <begin position="48"/>
        <end position="70"/>
    </location>
</feature>
<evidence type="ECO:0000259" key="8">
    <source>
        <dbReference type="Pfam" id="PF04116"/>
    </source>
</evidence>
<dbReference type="GO" id="GO:0050479">
    <property type="term" value="F:glyceryl-ether monooxygenase activity"/>
    <property type="evidence" value="ECO:0007669"/>
    <property type="project" value="TreeGrafter"/>
</dbReference>
<keyword evidence="4" id="KW-0560">Oxidoreductase</keyword>
<comment type="subcellular location">
    <subcellularLocation>
        <location evidence="1">Endomembrane system</location>
        <topology evidence="1">Multi-pass membrane protein</topology>
    </subcellularLocation>
</comment>
<evidence type="ECO:0000313" key="10">
    <source>
        <dbReference type="Proteomes" id="UP000627292"/>
    </source>
</evidence>
<dbReference type="GO" id="GO:0006643">
    <property type="term" value="P:membrane lipid metabolic process"/>
    <property type="evidence" value="ECO:0007669"/>
    <property type="project" value="TreeGrafter"/>
</dbReference>
<sequence length="272" mass="31284">MEKLALYFEHIPSSHRALILAGGITLFWLIESAVPLTAFAYNKWKHAWINFFFTFTTIIINFGFALLIVYTSDWCVREGFGIVQWLQAPLWLALLVGLPLLDLIGAYLVHLIEHKIKWMWKFHMVHHSDLHVDTTTANRHHPGESVFRAIFTLLAVGVTGAPIWLVMLYQSLSVVLSQFNHANIKLPAAIDKVLRLVIVTPAMHRVHHHFKRPETDSNYGNIFTFWDRLFGTYHSGGTQHLQYGLDVLAGRGDENLKEQLLLPFDRTIKTDY</sequence>
<dbReference type="Pfam" id="PF04116">
    <property type="entry name" value="FA_hydroxylase"/>
    <property type="match status" value="1"/>
</dbReference>
<feature type="transmembrane region" description="Helical" evidence="7">
    <location>
        <begin position="90"/>
        <end position="112"/>
    </location>
</feature>
<evidence type="ECO:0000256" key="3">
    <source>
        <dbReference type="ARBA" id="ARBA00022989"/>
    </source>
</evidence>
<evidence type="ECO:0000256" key="2">
    <source>
        <dbReference type="ARBA" id="ARBA00022692"/>
    </source>
</evidence>
<evidence type="ECO:0000256" key="4">
    <source>
        <dbReference type="ARBA" id="ARBA00023002"/>
    </source>
</evidence>
<proteinExistence type="predicted"/>
<dbReference type="PANTHER" id="PTHR21624">
    <property type="entry name" value="STEROL DESATURASE-RELATED PROTEIN"/>
    <property type="match status" value="1"/>
</dbReference>
<feature type="transmembrane region" description="Helical" evidence="7">
    <location>
        <begin position="149"/>
        <end position="169"/>
    </location>
</feature>
<reference evidence="9" key="1">
    <citation type="journal article" date="2014" name="Int. J. Syst. Evol. Microbiol.">
        <title>Complete genome sequence of Corynebacterium casei LMG S-19264T (=DSM 44701T), isolated from a smear-ripened cheese.</title>
        <authorList>
            <consortium name="US DOE Joint Genome Institute (JGI-PGF)"/>
            <person name="Walter F."/>
            <person name="Albersmeier A."/>
            <person name="Kalinowski J."/>
            <person name="Ruckert C."/>
        </authorList>
    </citation>
    <scope>NUCLEOTIDE SEQUENCE</scope>
    <source>
        <strain evidence="9">CGMCC 1.15290</strain>
    </source>
</reference>
<evidence type="ECO:0000256" key="5">
    <source>
        <dbReference type="ARBA" id="ARBA00023098"/>
    </source>
</evidence>
<dbReference type="GO" id="GO:0016020">
    <property type="term" value="C:membrane"/>
    <property type="evidence" value="ECO:0007669"/>
    <property type="project" value="GOC"/>
</dbReference>
<dbReference type="GO" id="GO:0012505">
    <property type="term" value="C:endomembrane system"/>
    <property type="evidence" value="ECO:0007669"/>
    <property type="project" value="UniProtKB-SubCell"/>
</dbReference>
<evidence type="ECO:0000256" key="1">
    <source>
        <dbReference type="ARBA" id="ARBA00004127"/>
    </source>
</evidence>
<evidence type="ECO:0000256" key="6">
    <source>
        <dbReference type="ARBA" id="ARBA00023136"/>
    </source>
</evidence>
<dbReference type="GO" id="GO:0008610">
    <property type="term" value="P:lipid biosynthetic process"/>
    <property type="evidence" value="ECO:0007669"/>
    <property type="project" value="InterPro"/>
</dbReference>
<dbReference type="GO" id="GO:0005506">
    <property type="term" value="F:iron ion binding"/>
    <property type="evidence" value="ECO:0007669"/>
    <property type="project" value="InterPro"/>
</dbReference>
<accession>A0A917J459</accession>
<dbReference type="PANTHER" id="PTHR21624:SF1">
    <property type="entry name" value="ALKYLGLYCEROL MONOOXYGENASE"/>
    <property type="match status" value="1"/>
</dbReference>
<evidence type="ECO:0000256" key="7">
    <source>
        <dbReference type="SAM" id="Phobius"/>
    </source>
</evidence>
<dbReference type="Proteomes" id="UP000627292">
    <property type="component" value="Unassembled WGS sequence"/>
</dbReference>